<evidence type="ECO:0000256" key="1">
    <source>
        <dbReference type="ARBA" id="ARBA00006484"/>
    </source>
</evidence>
<dbReference type="PANTHER" id="PTHR24321:SF8">
    <property type="entry name" value="ESTRADIOL 17-BETA-DEHYDROGENASE 8-RELATED"/>
    <property type="match status" value="1"/>
</dbReference>
<comment type="similarity">
    <text evidence="1">Belongs to the short-chain dehydrogenases/reductases (SDR) family.</text>
</comment>
<dbReference type="FunFam" id="3.40.50.720:FF:000084">
    <property type="entry name" value="Short-chain dehydrogenase reductase"/>
    <property type="match status" value="1"/>
</dbReference>
<dbReference type="PRINTS" id="PR00080">
    <property type="entry name" value="SDRFAMILY"/>
</dbReference>
<dbReference type="InterPro" id="IPR020904">
    <property type="entry name" value="Sc_DH/Rdtase_CS"/>
</dbReference>
<dbReference type="Pfam" id="PF13561">
    <property type="entry name" value="adh_short_C2"/>
    <property type="match status" value="1"/>
</dbReference>
<evidence type="ECO:0000256" key="2">
    <source>
        <dbReference type="ARBA" id="ARBA00022857"/>
    </source>
</evidence>
<dbReference type="GO" id="GO:0016491">
    <property type="term" value="F:oxidoreductase activity"/>
    <property type="evidence" value="ECO:0007669"/>
    <property type="project" value="UniProtKB-KW"/>
</dbReference>
<dbReference type="PROSITE" id="PS00061">
    <property type="entry name" value="ADH_SHORT"/>
    <property type="match status" value="1"/>
</dbReference>
<proteinExistence type="inferred from homology"/>
<protein>
    <submittedName>
        <fullName evidence="4">NAD(P)-binding protein</fullName>
    </submittedName>
</protein>
<name>A0A6A5UP53_9PLEO</name>
<evidence type="ECO:0000256" key="3">
    <source>
        <dbReference type="ARBA" id="ARBA00023002"/>
    </source>
</evidence>
<dbReference type="InterPro" id="IPR036291">
    <property type="entry name" value="NAD(P)-bd_dom_sf"/>
</dbReference>
<evidence type="ECO:0000313" key="4">
    <source>
        <dbReference type="EMBL" id="KAF1966498.1"/>
    </source>
</evidence>
<evidence type="ECO:0000313" key="5">
    <source>
        <dbReference type="Proteomes" id="UP000800036"/>
    </source>
</evidence>
<dbReference type="Proteomes" id="UP000800036">
    <property type="component" value="Unassembled WGS sequence"/>
</dbReference>
<dbReference type="InterPro" id="IPR002347">
    <property type="entry name" value="SDR_fam"/>
</dbReference>
<keyword evidence="5" id="KW-1185">Reference proteome</keyword>
<dbReference type="EMBL" id="ML976745">
    <property type="protein sequence ID" value="KAF1966498.1"/>
    <property type="molecule type" value="Genomic_DNA"/>
</dbReference>
<reference evidence="4" key="1">
    <citation type="journal article" date="2020" name="Stud. Mycol.">
        <title>101 Dothideomycetes genomes: a test case for predicting lifestyles and emergence of pathogens.</title>
        <authorList>
            <person name="Haridas S."/>
            <person name="Albert R."/>
            <person name="Binder M."/>
            <person name="Bloem J."/>
            <person name="Labutti K."/>
            <person name="Salamov A."/>
            <person name="Andreopoulos B."/>
            <person name="Baker S."/>
            <person name="Barry K."/>
            <person name="Bills G."/>
            <person name="Bluhm B."/>
            <person name="Cannon C."/>
            <person name="Castanera R."/>
            <person name="Culley D."/>
            <person name="Daum C."/>
            <person name="Ezra D."/>
            <person name="Gonzalez J."/>
            <person name="Henrissat B."/>
            <person name="Kuo A."/>
            <person name="Liang C."/>
            <person name="Lipzen A."/>
            <person name="Lutzoni F."/>
            <person name="Magnuson J."/>
            <person name="Mondo S."/>
            <person name="Nolan M."/>
            <person name="Ohm R."/>
            <person name="Pangilinan J."/>
            <person name="Park H.-J."/>
            <person name="Ramirez L."/>
            <person name="Alfaro M."/>
            <person name="Sun H."/>
            <person name="Tritt A."/>
            <person name="Yoshinaga Y."/>
            <person name="Zwiers L.-H."/>
            <person name="Turgeon B."/>
            <person name="Goodwin S."/>
            <person name="Spatafora J."/>
            <person name="Crous P."/>
            <person name="Grigoriev I."/>
        </authorList>
    </citation>
    <scope>NUCLEOTIDE SEQUENCE</scope>
    <source>
        <strain evidence="4">CBS 107.79</strain>
    </source>
</reference>
<organism evidence="4 5">
    <name type="scientific">Bimuria novae-zelandiae CBS 107.79</name>
    <dbReference type="NCBI Taxonomy" id="1447943"/>
    <lineage>
        <taxon>Eukaryota</taxon>
        <taxon>Fungi</taxon>
        <taxon>Dikarya</taxon>
        <taxon>Ascomycota</taxon>
        <taxon>Pezizomycotina</taxon>
        <taxon>Dothideomycetes</taxon>
        <taxon>Pleosporomycetidae</taxon>
        <taxon>Pleosporales</taxon>
        <taxon>Massarineae</taxon>
        <taxon>Didymosphaeriaceae</taxon>
        <taxon>Bimuria</taxon>
    </lineage>
</organism>
<dbReference type="PANTHER" id="PTHR24321">
    <property type="entry name" value="DEHYDROGENASES, SHORT CHAIN"/>
    <property type="match status" value="1"/>
</dbReference>
<dbReference type="CDD" id="cd05233">
    <property type="entry name" value="SDR_c"/>
    <property type="match status" value="1"/>
</dbReference>
<dbReference type="OrthoDB" id="5840532at2759"/>
<dbReference type="PRINTS" id="PR00081">
    <property type="entry name" value="GDHRDH"/>
</dbReference>
<dbReference type="Gene3D" id="3.40.50.720">
    <property type="entry name" value="NAD(P)-binding Rossmann-like Domain"/>
    <property type="match status" value="1"/>
</dbReference>
<dbReference type="AlphaFoldDB" id="A0A6A5UP53"/>
<keyword evidence="2" id="KW-0521">NADP</keyword>
<sequence>MGIALVTGAANGIGKETAHLFAEKGCLGVVYADNDHQGAIAAAAESKEYATNQSYRTLAVHIDVSDSASVQRMVDQTAQEFGRIDYSVNAAGVGNTTLRPAALANLDELHRIVDINIKGTAFCIRAVVHVMLNQELLTSASRNFGRGSVVNLGSAYSYMTLPDTFAYTASKHGVIGLTKAAAFDHAKDGIRVNAVCPGPVDTALLRQAFERAPAMEAVLEGGIPLGGRLAQADEIASVILFLAGPGASYVTGVGVPVDAGVTLGTARL</sequence>
<accession>A0A6A5UP53</accession>
<dbReference type="SUPFAM" id="SSF51735">
    <property type="entry name" value="NAD(P)-binding Rossmann-fold domains"/>
    <property type="match status" value="1"/>
</dbReference>
<keyword evidence="3" id="KW-0560">Oxidoreductase</keyword>
<gene>
    <name evidence="4" type="ORF">BU23DRAFT_584409</name>
</gene>